<reference evidence="2" key="1">
    <citation type="journal article" date="2023" name="G3 (Bethesda)">
        <title>Genome assembly and association tests identify interacting loci associated with vigor, precocity, and sex in interspecific pistachio rootstocks.</title>
        <authorList>
            <person name="Palmer W."/>
            <person name="Jacygrad E."/>
            <person name="Sagayaradj S."/>
            <person name="Cavanaugh K."/>
            <person name="Han R."/>
            <person name="Bertier L."/>
            <person name="Beede B."/>
            <person name="Kafkas S."/>
            <person name="Golino D."/>
            <person name="Preece J."/>
            <person name="Michelmore R."/>
        </authorList>
    </citation>
    <scope>NUCLEOTIDE SEQUENCE [LARGE SCALE GENOMIC DNA]</scope>
</reference>
<organism evidence="1 2">
    <name type="scientific">Pistacia integerrima</name>
    <dbReference type="NCBI Taxonomy" id="434235"/>
    <lineage>
        <taxon>Eukaryota</taxon>
        <taxon>Viridiplantae</taxon>
        <taxon>Streptophyta</taxon>
        <taxon>Embryophyta</taxon>
        <taxon>Tracheophyta</taxon>
        <taxon>Spermatophyta</taxon>
        <taxon>Magnoliopsida</taxon>
        <taxon>eudicotyledons</taxon>
        <taxon>Gunneridae</taxon>
        <taxon>Pentapetalae</taxon>
        <taxon>rosids</taxon>
        <taxon>malvids</taxon>
        <taxon>Sapindales</taxon>
        <taxon>Anacardiaceae</taxon>
        <taxon>Pistacia</taxon>
    </lineage>
</organism>
<accession>A0ACC0Y5R8</accession>
<gene>
    <name evidence="1" type="ORF">Pint_13703</name>
</gene>
<protein>
    <submittedName>
        <fullName evidence="1">Uncharacterized protein</fullName>
    </submittedName>
</protein>
<evidence type="ECO:0000313" key="2">
    <source>
        <dbReference type="Proteomes" id="UP001163603"/>
    </source>
</evidence>
<evidence type="ECO:0000313" key="1">
    <source>
        <dbReference type="EMBL" id="KAJ0030324.1"/>
    </source>
</evidence>
<keyword evidence="2" id="KW-1185">Reference proteome</keyword>
<name>A0ACC0Y5R8_9ROSI</name>
<dbReference type="EMBL" id="CM047743">
    <property type="protein sequence ID" value="KAJ0030324.1"/>
    <property type="molecule type" value="Genomic_DNA"/>
</dbReference>
<proteinExistence type="predicted"/>
<comment type="caution">
    <text evidence="1">The sequence shown here is derived from an EMBL/GenBank/DDBJ whole genome shotgun (WGS) entry which is preliminary data.</text>
</comment>
<sequence length="386" mass="43422">METGEPRRFPLAAQPEIMRAAEKDEQYASFIYDACRDAFRHLFGTRVAVAYQSETKLVGQMLYYLMTTGSGQQTLGEEYCDITQVVGPHRLPPTPARRALFIIYQTAIPYIAERISSRVASRGILLAESQSDEFYRRNAPNSSQTQSSEMVEFQSPSTSRMPSSAGLRLKEKFKRLWLSAVQRWPMVLPMAREILQLVFRANLMFFYFEGLYYHISKRAAGIRYVFIGKPMNQRPRYCVLSDSSLSILLKIYRLALGIVLCIIAAEGLRRSNLSSIASSVHQTTLGSNQNTAARGLPVLNEEGSLISMETERGSLVVDSTSTSEATTGVSKCTLCLSNRQHPTATPCGHVFCWNCIMEWCNEKPECPLCRTPITHSSLVCLYHSDF</sequence>
<dbReference type="Proteomes" id="UP001163603">
    <property type="component" value="Chromosome 8"/>
</dbReference>